<dbReference type="CDD" id="cd07721">
    <property type="entry name" value="yflN-like_MBL-fold"/>
    <property type="match status" value="1"/>
</dbReference>
<organism evidence="2 3">
    <name type="scientific">Alicyclobacillus fodiniaquatilis</name>
    <dbReference type="NCBI Taxonomy" id="1661150"/>
    <lineage>
        <taxon>Bacteria</taxon>
        <taxon>Bacillati</taxon>
        <taxon>Bacillota</taxon>
        <taxon>Bacilli</taxon>
        <taxon>Bacillales</taxon>
        <taxon>Alicyclobacillaceae</taxon>
        <taxon>Alicyclobacillus</taxon>
    </lineage>
</organism>
<dbReference type="EMBL" id="JBHUCX010000005">
    <property type="protein sequence ID" value="MFD1673495.1"/>
    <property type="molecule type" value="Genomic_DNA"/>
</dbReference>
<feature type="domain" description="Metallo-beta-lactamase" evidence="1">
    <location>
        <begin position="15"/>
        <end position="188"/>
    </location>
</feature>
<keyword evidence="3" id="KW-1185">Reference proteome</keyword>
<evidence type="ECO:0000313" key="3">
    <source>
        <dbReference type="Proteomes" id="UP001597079"/>
    </source>
</evidence>
<dbReference type="InterPro" id="IPR050855">
    <property type="entry name" value="NDM-1-like"/>
</dbReference>
<dbReference type="PANTHER" id="PTHR42951:SF17">
    <property type="entry name" value="METALLO-BETA-LACTAMASE DOMAIN-CONTAINING PROTEIN"/>
    <property type="match status" value="1"/>
</dbReference>
<dbReference type="SMART" id="SM00849">
    <property type="entry name" value="Lactamase_B"/>
    <property type="match status" value="1"/>
</dbReference>
<dbReference type="SUPFAM" id="SSF56281">
    <property type="entry name" value="Metallo-hydrolase/oxidoreductase"/>
    <property type="match status" value="1"/>
</dbReference>
<dbReference type="PANTHER" id="PTHR42951">
    <property type="entry name" value="METALLO-BETA-LACTAMASE DOMAIN-CONTAINING"/>
    <property type="match status" value="1"/>
</dbReference>
<gene>
    <name evidence="2" type="ORF">ACFSB2_01995</name>
</gene>
<dbReference type="InterPro" id="IPR001279">
    <property type="entry name" value="Metallo-B-lactamas"/>
</dbReference>
<evidence type="ECO:0000259" key="1">
    <source>
        <dbReference type="SMART" id="SM00849"/>
    </source>
</evidence>
<protein>
    <submittedName>
        <fullName evidence="2">MBL fold metallo-hydrolase</fullName>
    </submittedName>
</protein>
<sequence length="189" mass="20986">MEIQKGVHLLESTKGSFVYLVLDRNEPLLIDTGNPGKHEKIEAELAKLGVSLNDIAHILLTHSDVDHIGNAKSLQRASGAKVWAPQDDLPYIHGTKKHKGLRRLIGAVVKAEKPEVDATYEPGQHVGSVEMIPTPGHTPGHVSFRYGDILFYRRFGHDQQREDQTSAQLFDSRQSQLEKIIARCGQAIV</sequence>
<accession>A0ABW4JEC2</accession>
<name>A0ABW4JEC2_9BACL</name>
<reference evidence="3" key="1">
    <citation type="journal article" date="2019" name="Int. J. Syst. Evol. Microbiol.">
        <title>The Global Catalogue of Microorganisms (GCM) 10K type strain sequencing project: providing services to taxonomists for standard genome sequencing and annotation.</title>
        <authorList>
            <consortium name="The Broad Institute Genomics Platform"/>
            <consortium name="The Broad Institute Genome Sequencing Center for Infectious Disease"/>
            <person name="Wu L."/>
            <person name="Ma J."/>
        </authorList>
    </citation>
    <scope>NUCLEOTIDE SEQUENCE [LARGE SCALE GENOMIC DNA]</scope>
    <source>
        <strain evidence="3">CGMCC 1.12286</strain>
    </source>
</reference>
<dbReference type="Gene3D" id="3.60.15.10">
    <property type="entry name" value="Ribonuclease Z/Hydroxyacylglutathione hydrolase-like"/>
    <property type="match status" value="1"/>
</dbReference>
<dbReference type="Proteomes" id="UP001597079">
    <property type="component" value="Unassembled WGS sequence"/>
</dbReference>
<dbReference type="InterPro" id="IPR036866">
    <property type="entry name" value="RibonucZ/Hydroxyglut_hydro"/>
</dbReference>
<dbReference type="Pfam" id="PF00753">
    <property type="entry name" value="Lactamase_B"/>
    <property type="match status" value="1"/>
</dbReference>
<comment type="caution">
    <text evidence="2">The sequence shown here is derived from an EMBL/GenBank/DDBJ whole genome shotgun (WGS) entry which is preliminary data.</text>
</comment>
<evidence type="ECO:0000313" key="2">
    <source>
        <dbReference type="EMBL" id="MFD1673495.1"/>
    </source>
</evidence>
<dbReference type="RefSeq" id="WP_377940908.1">
    <property type="nucleotide sequence ID" value="NZ_JBHUCX010000005.1"/>
</dbReference>
<proteinExistence type="predicted"/>